<dbReference type="PROSITE" id="PS50932">
    <property type="entry name" value="HTH_LACI_2"/>
    <property type="match status" value="1"/>
</dbReference>
<dbReference type="Pfam" id="PF00356">
    <property type="entry name" value="LacI"/>
    <property type="match status" value="1"/>
</dbReference>
<proteinExistence type="predicted"/>
<dbReference type="PANTHER" id="PTHR30146">
    <property type="entry name" value="LACI-RELATED TRANSCRIPTIONAL REPRESSOR"/>
    <property type="match status" value="1"/>
</dbReference>
<dbReference type="Gene3D" id="3.40.50.2300">
    <property type="match status" value="2"/>
</dbReference>
<evidence type="ECO:0000259" key="5">
    <source>
        <dbReference type="PROSITE" id="PS50932"/>
    </source>
</evidence>
<gene>
    <name evidence="6" type="ORF">HCZ30_09810</name>
</gene>
<dbReference type="SUPFAM" id="SSF53822">
    <property type="entry name" value="Periplasmic binding protein-like I"/>
    <property type="match status" value="1"/>
</dbReference>
<evidence type="ECO:0000313" key="7">
    <source>
        <dbReference type="Proteomes" id="UP000709466"/>
    </source>
</evidence>
<dbReference type="InterPro" id="IPR046335">
    <property type="entry name" value="LacI/GalR-like_sensor"/>
</dbReference>
<dbReference type="InterPro" id="IPR000843">
    <property type="entry name" value="HTH_LacI"/>
</dbReference>
<dbReference type="InterPro" id="IPR010982">
    <property type="entry name" value="Lambda_DNA-bd_dom_sf"/>
</dbReference>
<feature type="domain" description="HTH lacI-type" evidence="5">
    <location>
        <begin position="5"/>
        <end position="59"/>
    </location>
</feature>
<dbReference type="CDD" id="cd01392">
    <property type="entry name" value="HTH_LacI"/>
    <property type="match status" value="1"/>
</dbReference>
<evidence type="ECO:0000256" key="2">
    <source>
        <dbReference type="ARBA" id="ARBA00023015"/>
    </source>
</evidence>
<sequence length="334" mass="35772">MKRPPTAADVAALAGVSRSAVSRTFTDGASVSGETRAKVMEAADKLGYRVNHLARSLNSAQPSKLVALVVSDMDHSFRAVTVDLLARGLVADGYRPFLLPWSEGDSTKTVIDMMLNYNVSGAIVTSDTPPAEIADECARYGVPLVLVNKAPVGERTARVMQDTDLAGRLAAQELHDIGCKRILYAGQRRNSFTIGARRDAFLDEVETLGMELVGMAYGTAQNHAGGIEAAEDFLSQGLEVDGAHCANDFFALGFIDGLRRAGHSVPDLMALVGCDDINEAAWPAYDLTTLRQDPQALTRACLDALAERIAAPETTGRLIRIGVTPVRRGSTRRT</sequence>
<organism evidence="6 7">
    <name type="scientific">Marivivens donghaensis</name>
    <dbReference type="NCBI Taxonomy" id="1699413"/>
    <lineage>
        <taxon>Bacteria</taxon>
        <taxon>Pseudomonadati</taxon>
        <taxon>Pseudomonadota</taxon>
        <taxon>Alphaproteobacteria</taxon>
        <taxon>Rhodobacterales</taxon>
        <taxon>Paracoccaceae</taxon>
        <taxon>Marivivens group</taxon>
        <taxon>Marivivens</taxon>
    </lineage>
</organism>
<dbReference type="PANTHER" id="PTHR30146:SF95">
    <property type="entry name" value="RIBOSE OPERON REPRESSOR"/>
    <property type="match status" value="1"/>
</dbReference>
<keyword evidence="3" id="KW-0238">DNA-binding</keyword>
<dbReference type="RefSeq" id="WP_167638100.1">
    <property type="nucleotide sequence ID" value="NZ_JAATOP010000005.1"/>
</dbReference>
<dbReference type="EMBL" id="JAATOP010000005">
    <property type="protein sequence ID" value="NIY72730.1"/>
    <property type="molecule type" value="Genomic_DNA"/>
</dbReference>
<dbReference type="CDD" id="cd06278">
    <property type="entry name" value="PBP1_LacI-like"/>
    <property type="match status" value="1"/>
</dbReference>
<evidence type="ECO:0000256" key="3">
    <source>
        <dbReference type="ARBA" id="ARBA00023125"/>
    </source>
</evidence>
<protein>
    <submittedName>
        <fullName evidence="6">LacI family transcriptional regulator</fullName>
    </submittedName>
</protein>
<keyword evidence="4" id="KW-0804">Transcription</keyword>
<dbReference type="InterPro" id="IPR028082">
    <property type="entry name" value="Peripla_BP_I"/>
</dbReference>
<keyword evidence="7" id="KW-1185">Reference proteome</keyword>
<dbReference type="Gene3D" id="1.10.260.40">
    <property type="entry name" value="lambda repressor-like DNA-binding domains"/>
    <property type="match status" value="1"/>
</dbReference>
<comment type="caution">
    <text evidence="6">The sequence shown here is derived from an EMBL/GenBank/DDBJ whole genome shotgun (WGS) entry which is preliminary data.</text>
</comment>
<dbReference type="Proteomes" id="UP000709466">
    <property type="component" value="Unassembled WGS sequence"/>
</dbReference>
<evidence type="ECO:0000313" key="6">
    <source>
        <dbReference type="EMBL" id="NIY72730.1"/>
    </source>
</evidence>
<dbReference type="Pfam" id="PF13377">
    <property type="entry name" value="Peripla_BP_3"/>
    <property type="match status" value="1"/>
</dbReference>
<keyword evidence="2" id="KW-0805">Transcription regulation</keyword>
<reference evidence="6 7" key="1">
    <citation type="submission" date="2020-03" db="EMBL/GenBank/DDBJ databases">
        <title>Bacterial isolates of synthetic phycosphere.</title>
        <authorList>
            <person name="Fu H."/>
            <person name="Moran M.A."/>
        </authorList>
    </citation>
    <scope>NUCLEOTIDE SEQUENCE [LARGE SCALE GENOMIC DNA]</scope>
    <source>
        <strain evidence="6 7">HF1</strain>
    </source>
</reference>
<evidence type="ECO:0000256" key="4">
    <source>
        <dbReference type="ARBA" id="ARBA00023163"/>
    </source>
</evidence>
<evidence type="ECO:0000256" key="1">
    <source>
        <dbReference type="ARBA" id="ARBA00022491"/>
    </source>
</evidence>
<name>A0ABX0VZ75_9RHOB</name>
<dbReference type="SUPFAM" id="SSF47413">
    <property type="entry name" value="lambda repressor-like DNA-binding domains"/>
    <property type="match status" value="1"/>
</dbReference>
<accession>A0ABX0VZ75</accession>
<dbReference type="SMART" id="SM00354">
    <property type="entry name" value="HTH_LACI"/>
    <property type="match status" value="1"/>
</dbReference>
<keyword evidence="1" id="KW-0678">Repressor</keyword>